<dbReference type="Proteomes" id="UP000815325">
    <property type="component" value="Unassembled WGS sequence"/>
</dbReference>
<protein>
    <submittedName>
        <fullName evidence="2">Uncharacterized protein</fullName>
    </submittedName>
</protein>
<accession>A0ABQ7G064</accession>
<reference evidence="2" key="1">
    <citation type="submission" date="2017-08" db="EMBL/GenBank/DDBJ databases">
        <authorList>
            <person name="Polle J.E."/>
            <person name="Barry K."/>
            <person name="Cushman J."/>
            <person name="Schmutz J."/>
            <person name="Tran D."/>
            <person name="Hathwaick L.T."/>
            <person name="Yim W.C."/>
            <person name="Jenkins J."/>
            <person name="Mckie-Krisberg Z.M."/>
            <person name="Prochnik S."/>
            <person name="Lindquist E."/>
            <person name="Dockter R.B."/>
            <person name="Adam C."/>
            <person name="Molina H."/>
            <person name="Bunkerborg J."/>
            <person name="Jin E."/>
            <person name="Buchheim M."/>
            <person name="Magnuson J."/>
        </authorList>
    </citation>
    <scope>NUCLEOTIDE SEQUENCE</scope>
    <source>
        <strain evidence="2">CCAP 19/18</strain>
    </source>
</reference>
<dbReference type="EMBL" id="MU070380">
    <property type="protein sequence ID" value="KAF5828000.1"/>
    <property type="molecule type" value="Genomic_DNA"/>
</dbReference>
<gene>
    <name evidence="2" type="ORF">DUNSADRAFT_18374</name>
</gene>
<feature type="non-terminal residue" evidence="2">
    <location>
        <position position="93"/>
    </location>
</feature>
<evidence type="ECO:0000313" key="3">
    <source>
        <dbReference type="Proteomes" id="UP000815325"/>
    </source>
</evidence>
<feature type="compositionally biased region" description="Low complexity" evidence="1">
    <location>
        <begin position="1"/>
        <end position="10"/>
    </location>
</feature>
<keyword evidence="3" id="KW-1185">Reference proteome</keyword>
<proteinExistence type="predicted"/>
<feature type="compositionally biased region" description="Pro residues" evidence="1">
    <location>
        <begin position="11"/>
        <end position="34"/>
    </location>
</feature>
<organism evidence="2 3">
    <name type="scientific">Dunaliella salina</name>
    <name type="common">Green alga</name>
    <name type="synonym">Protococcus salinus</name>
    <dbReference type="NCBI Taxonomy" id="3046"/>
    <lineage>
        <taxon>Eukaryota</taxon>
        <taxon>Viridiplantae</taxon>
        <taxon>Chlorophyta</taxon>
        <taxon>core chlorophytes</taxon>
        <taxon>Chlorophyceae</taxon>
        <taxon>CS clade</taxon>
        <taxon>Chlamydomonadales</taxon>
        <taxon>Dunaliellaceae</taxon>
        <taxon>Dunaliella</taxon>
    </lineage>
</organism>
<evidence type="ECO:0000313" key="2">
    <source>
        <dbReference type="EMBL" id="KAF5828000.1"/>
    </source>
</evidence>
<name>A0ABQ7G064_DUNSA</name>
<evidence type="ECO:0000256" key="1">
    <source>
        <dbReference type="SAM" id="MobiDB-lite"/>
    </source>
</evidence>
<sequence length="93" mass="9899">MPAHAATPSPTDSPPPAPLQVPLPAALPFPPSPAPTSSRLPTNPGQVAIDRFEPSRLNCSVQAILVPHVATVNTRRVDFSWKLHQDAESFCNA</sequence>
<feature type="region of interest" description="Disordered" evidence="1">
    <location>
        <begin position="1"/>
        <end position="47"/>
    </location>
</feature>
<comment type="caution">
    <text evidence="2">The sequence shown here is derived from an EMBL/GenBank/DDBJ whole genome shotgun (WGS) entry which is preliminary data.</text>
</comment>